<protein>
    <submittedName>
        <fullName evidence="2">Damage-inducible protein DinB</fullName>
    </submittedName>
</protein>
<reference evidence="2 3" key="1">
    <citation type="submission" date="2018-01" db="EMBL/GenBank/DDBJ databases">
        <authorList>
            <person name="Gaut B.S."/>
            <person name="Morton B.R."/>
            <person name="Clegg M.T."/>
            <person name="Duvall M.R."/>
        </authorList>
    </citation>
    <scope>NUCLEOTIDE SEQUENCE [LARGE SCALE GENOMIC DNA]</scope>
    <source>
        <strain evidence="2 3">HR-AV</strain>
    </source>
</reference>
<evidence type="ECO:0000313" key="2">
    <source>
        <dbReference type="EMBL" id="POY34804.1"/>
    </source>
</evidence>
<evidence type="ECO:0000259" key="1">
    <source>
        <dbReference type="Pfam" id="PF12867"/>
    </source>
</evidence>
<dbReference type="InterPro" id="IPR034660">
    <property type="entry name" value="DinB/YfiT-like"/>
</dbReference>
<gene>
    <name evidence="2" type="ORF">C3K47_18370</name>
</gene>
<comment type="caution">
    <text evidence="2">The sequence shown here is derived from an EMBL/GenBank/DDBJ whole genome shotgun (WGS) entry which is preliminary data.</text>
</comment>
<evidence type="ECO:0000313" key="3">
    <source>
        <dbReference type="Proteomes" id="UP000236893"/>
    </source>
</evidence>
<dbReference type="AlphaFoldDB" id="A0A2S4ZWQ5"/>
<proteinExistence type="predicted"/>
<organism evidence="2 3">
    <name type="scientific">Solitalea longa</name>
    <dbReference type="NCBI Taxonomy" id="2079460"/>
    <lineage>
        <taxon>Bacteria</taxon>
        <taxon>Pseudomonadati</taxon>
        <taxon>Bacteroidota</taxon>
        <taxon>Sphingobacteriia</taxon>
        <taxon>Sphingobacteriales</taxon>
        <taxon>Sphingobacteriaceae</taxon>
        <taxon>Solitalea</taxon>
    </lineage>
</organism>
<sequence length="168" mass="19248">MRPETGTYPQYFDHYIALVEENEVQSALKNNTDEFLKFLDSLPAEKAEFAYAKDKWTLKEVLLHITDAERIFAYRALRFSRNDTTPLPSFDENEFIEFANSGKRSLQSVIDEFKTVRSATLSLFNSLDNDELTRKGIGSSQTCTALAMGFIIAGHTKHHIKVIKENYL</sequence>
<name>A0A2S4ZWQ5_9SPHI</name>
<keyword evidence="3" id="KW-1185">Reference proteome</keyword>
<dbReference type="OrthoDB" id="9793216at2"/>
<dbReference type="Gene3D" id="1.20.120.450">
    <property type="entry name" value="dinb family like domain"/>
    <property type="match status" value="1"/>
</dbReference>
<accession>A0A2S4ZWQ5</accession>
<dbReference type="Pfam" id="PF12867">
    <property type="entry name" value="DinB_2"/>
    <property type="match status" value="1"/>
</dbReference>
<dbReference type="EMBL" id="PQVF01000018">
    <property type="protein sequence ID" value="POY34804.1"/>
    <property type="molecule type" value="Genomic_DNA"/>
</dbReference>
<dbReference type="Proteomes" id="UP000236893">
    <property type="component" value="Unassembled WGS sequence"/>
</dbReference>
<feature type="domain" description="DinB-like" evidence="1">
    <location>
        <begin position="28"/>
        <end position="163"/>
    </location>
</feature>
<dbReference type="InterPro" id="IPR024775">
    <property type="entry name" value="DinB-like"/>
</dbReference>
<dbReference type="SUPFAM" id="SSF109854">
    <property type="entry name" value="DinB/YfiT-like putative metalloenzymes"/>
    <property type="match status" value="1"/>
</dbReference>
<dbReference type="RefSeq" id="WP_103790626.1">
    <property type="nucleotide sequence ID" value="NZ_PQVF01000018.1"/>
</dbReference>